<gene>
    <name evidence="2" type="ORF">rCG_35198</name>
</gene>
<feature type="compositionally biased region" description="Basic and acidic residues" evidence="1">
    <location>
        <begin position="45"/>
        <end position="60"/>
    </location>
</feature>
<proteinExistence type="predicted"/>
<name>A6HLE2_RAT</name>
<sequence length="80" mass="8824">MSPRQKNSKISLADPRRMREPRGAGPDRDPTPRVPSENPHQVYHNPEDPILRTLDFREPPRVIPDPAGAGPGAGPSSPRE</sequence>
<dbReference type="EMBL" id="CH473948">
    <property type="protein sequence ID" value="EDM06847.1"/>
    <property type="molecule type" value="Genomic_DNA"/>
</dbReference>
<dbReference type="Proteomes" id="UP000234681">
    <property type="component" value="Chromosome 10"/>
</dbReference>
<feature type="compositionally biased region" description="Polar residues" evidence="1">
    <location>
        <begin position="1"/>
        <end position="10"/>
    </location>
</feature>
<evidence type="ECO:0000313" key="2">
    <source>
        <dbReference type="EMBL" id="EDM06847.1"/>
    </source>
</evidence>
<evidence type="ECO:0000256" key="1">
    <source>
        <dbReference type="SAM" id="MobiDB-lite"/>
    </source>
</evidence>
<organism evidence="2 3">
    <name type="scientific">Rattus norvegicus</name>
    <name type="common">Rat</name>
    <dbReference type="NCBI Taxonomy" id="10116"/>
    <lineage>
        <taxon>Eukaryota</taxon>
        <taxon>Metazoa</taxon>
        <taxon>Chordata</taxon>
        <taxon>Craniata</taxon>
        <taxon>Vertebrata</taxon>
        <taxon>Euteleostomi</taxon>
        <taxon>Mammalia</taxon>
        <taxon>Eutheria</taxon>
        <taxon>Euarchontoglires</taxon>
        <taxon>Glires</taxon>
        <taxon>Rodentia</taxon>
        <taxon>Myomorpha</taxon>
        <taxon>Muroidea</taxon>
        <taxon>Muridae</taxon>
        <taxon>Murinae</taxon>
        <taxon>Rattus</taxon>
    </lineage>
</organism>
<accession>A6HLE2</accession>
<reference evidence="2 3" key="1">
    <citation type="submission" date="2005-07" db="EMBL/GenBank/DDBJ databases">
        <authorList>
            <person name="Mural R.J."/>
            <person name="Li P.W."/>
            <person name="Adams M.D."/>
            <person name="Amanatides P.G."/>
            <person name="Baden-Tillson H."/>
            <person name="Barnstead M."/>
            <person name="Chin S.H."/>
            <person name="Dew I."/>
            <person name="Evans C.A."/>
            <person name="Ferriera S."/>
            <person name="Flanigan M."/>
            <person name="Fosler C."/>
            <person name="Glodek A."/>
            <person name="Gu Z."/>
            <person name="Holt R.A."/>
            <person name="Jennings D."/>
            <person name="Kraft C.L."/>
            <person name="Lu F."/>
            <person name="Nguyen T."/>
            <person name="Nusskern D.R."/>
            <person name="Pfannkoch C.M."/>
            <person name="Sitter C."/>
            <person name="Sutton G.G."/>
            <person name="Venter J.C."/>
            <person name="Wang Z."/>
            <person name="Woodage T."/>
            <person name="Zheng X.H."/>
            <person name="Zhong F."/>
        </authorList>
    </citation>
    <scope>NUCLEOTIDE SEQUENCE [LARGE SCALE GENOMIC DNA]</scope>
    <source>
        <strain>BN</strain>
        <strain evidence="3">Sprague-Dawley</strain>
    </source>
</reference>
<dbReference type="AlphaFoldDB" id="A6HLE2"/>
<protein>
    <submittedName>
        <fullName evidence="2">RCG35198</fullName>
    </submittedName>
</protein>
<feature type="region of interest" description="Disordered" evidence="1">
    <location>
        <begin position="1"/>
        <end position="80"/>
    </location>
</feature>
<feature type="compositionally biased region" description="Basic and acidic residues" evidence="1">
    <location>
        <begin position="14"/>
        <end position="31"/>
    </location>
</feature>
<evidence type="ECO:0000313" key="3">
    <source>
        <dbReference type="Proteomes" id="UP000234681"/>
    </source>
</evidence>